<feature type="transmembrane region" description="Helical" evidence="1">
    <location>
        <begin position="49"/>
        <end position="66"/>
    </location>
</feature>
<comment type="caution">
    <text evidence="2">The sequence shown here is derived from an EMBL/GenBank/DDBJ whole genome shotgun (WGS) entry which is preliminary data.</text>
</comment>
<evidence type="ECO:0000313" key="2">
    <source>
        <dbReference type="EMBL" id="KAH9522407.1"/>
    </source>
</evidence>
<gene>
    <name evidence="2" type="ORF">DERF_005983</name>
</gene>
<reference evidence="2" key="1">
    <citation type="submission" date="2013-05" db="EMBL/GenBank/DDBJ databases">
        <authorList>
            <person name="Yim A.K.Y."/>
            <person name="Chan T.F."/>
            <person name="Ji K.M."/>
            <person name="Liu X.Y."/>
            <person name="Zhou J.W."/>
            <person name="Li R.Q."/>
            <person name="Yang K.Y."/>
            <person name="Li J."/>
            <person name="Li M."/>
            <person name="Law P.T.W."/>
            <person name="Wu Y.L."/>
            <person name="Cai Z.L."/>
            <person name="Qin H."/>
            <person name="Bao Y."/>
            <person name="Leung R.K.K."/>
            <person name="Ng P.K.S."/>
            <person name="Zou J."/>
            <person name="Zhong X.J."/>
            <person name="Ran P.X."/>
            <person name="Zhong N.S."/>
            <person name="Liu Z.G."/>
            <person name="Tsui S.K.W."/>
        </authorList>
    </citation>
    <scope>NUCLEOTIDE SEQUENCE</scope>
    <source>
        <strain evidence="2">Derf</strain>
        <tissue evidence="2">Whole organism</tissue>
    </source>
</reference>
<keyword evidence="1" id="KW-0812">Transmembrane</keyword>
<dbReference type="AlphaFoldDB" id="A0A922I6J3"/>
<keyword evidence="3" id="KW-1185">Reference proteome</keyword>
<evidence type="ECO:0000313" key="3">
    <source>
        <dbReference type="Proteomes" id="UP000790347"/>
    </source>
</evidence>
<name>A0A922I6J3_DERFA</name>
<keyword evidence="1" id="KW-0472">Membrane</keyword>
<reference evidence="2" key="2">
    <citation type="journal article" date="2022" name="Res Sq">
        <title>Comparative Genomics Reveals Insights into the Divergent Evolution of Astigmatic Mites and Household Pest Adaptations.</title>
        <authorList>
            <person name="Xiong Q."/>
            <person name="Wan A.T.-Y."/>
            <person name="Liu X.-Y."/>
            <person name="Fung C.S.-H."/>
            <person name="Xiao X."/>
            <person name="Malainual N."/>
            <person name="Hou J."/>
            <person name="Wang L."/>
            <person name="Wang M."/>
            <person name="Yang K."/>
            <person name="Cui Y."/>
            <person name="Leung E."/>
            <person name="Nong W."/>
            <person name="Shin S.-K."/>
            <person name="Au S."/>
            <person name="Jeong K.Y."/>
            <person name="Chew F.T."/>
            <person name="Hui J."/>
            <person name="Leung T.F."/>
            <person name="Tungtrongchitr A."/>
            <person name="Zhong N."/>
            <person name="Liu Z."/>
            <person name="Tsui S."/>
        </authorList>
    </citation>
    <scope>NUCLEOTIDE SEQUENCE</scope>
    <source>
        <strain evidence="2">Derf</strain>
        <tissue evidence="2">Whole organism</tissue>
    </source>
</reference>
<protein>
    <submittedName>
        <fullName evidence="2">Uncharacterized protein</fullName>
    </submittedName>
</protein>
<keyword evidence="1" id="KW-1133">Transmembrane helix</keyword>
<accession>A0A922I6J3</accession>
<sequence>MLTCLKISISQILYYLFDLDQSIRMVVIRVPFFCGYYCCCSDNLRMNDCNIVIIIIVVDGIVFITII</sequence>
<organism evidence="2 3">
    <name type="scientific">Dermatophagoides farinae</name>
    <name type="common">American house dust mite</name>
    <dbReference type="NCBI Taxonomy" id="6954"/>
    <lineage>
        <taxon>Eukaryota</taxon>
        <taxon>Metazoa</taxon>
        <taxon>Ecdysozoa</taxon>
        <taxon>Arthropoda</taxon>
        <taxon>Chelicerata</taxon>
        <taxon>Arachnida</taxon>
        <taxon>Acari</taxon>
        <taxon>Acariformes</taxon>
        <taxon>Sarcoptiformes</taxon>
        <taxon>Astigmata</taxon>
        <taxon>Psoroptidia</taxon>
        <taxon>Analgoidea</taxon>
        <taxon>Pyroglyphidae</taxon>
        <taxon>Dermatophagoidinae</taxon>
        <taxon>Dermatophagoides</taxon>
    </lineage>
</organism>
<dbReference type="Proteomes" id="UP000790347">
    <property type="component" value="Unassembled WGS sequence"/>
</dbReference>
<proteinExistence type="predicted"/>
<dbReference type="EMBL" id="ASGP02000002">
    <property type="protein sequence ID" value="KAH9522407.1"/>
    <property type="molecule type" value="Genomic_DNA"/>
</dbReference>
<evidence type="ECO:0000256" key="1">
    <source>
        <dbReference type="SAM" id="Phobius"/>
    </source>
</evidence>